<comment type="caution">
    <text evidence="1">The sequence shown here is derived from an EMBL/GenBank/DDBJ whole genome shotgun (WGS) entry which is preliminary data.</text>
</comment>
<dbReference type="OrthoDB" id="1099063at2759"/>
<gene>
    <name evidence="1" type="ORF">AVEN_234774_1</name>
</gene>
<reference evidence="1 2" key="1">
    <citation type="journal article" date="2019" name="Sci. Rep.">
        <title>Orb-weaving spider Araneus ventricosus genome elucidates the spidroin gene catalogue.</title>
        <authorList>
            <person name="Kono N."/>
            <person name="Nakamura H."/>
            <person name="Ohtoshi R."/>
            <person name="Moran D.A.P."/>
            <person name="Shinohara A."/>
            <person name="Yoshida Y."/>
            <person name="Fujiwara M."/>
            <person name="Mori M."/>
            <person name="Tomita M."/>
            <person name="Arakawa K."/>
        </authorList>
    </citation>
    <scope>NUCLEOTIDE SEQUENCE [LARGE SCALE GENOMIC DNA]</scope>
</reference>
<accession>A0A4Y2M0Y4</accession>
<protein>
    <submittedName>
        <fullName evidence="1">Uncharacterized protein</fullName>
    </submittedName>
</protein>
<organism evidence="1 2">
    <name type="scientific">Araneus ventricosus</name>
    <name type="common">Orbweaver spider</name>
    <name type="synonym">Epeira ventricosa</name>
    <dbReference type="NCBI Taxonomy" id="182803"/>
    <lineage>
        <taxon>Eukaryota</taxon>
        <taxon>Metazoa</taxon>
        <taxon>Ecdysozoa</taxon>
        <taxon>Arthropoda</taxon>
        <taxon>Chelicerata</taxon>
        <taxon>Arachnida</taxon>
        <taxon>Araneae</taxon>
        <taxon>Araneomorphae</taxon>
        <taxon>Entelegynae</taxon>
        <taxon>Araneoidea</taxon>
        <taxon>Araneidae</taxon>
        <taxon>Araneus</taxon>
    </lineage>
</organism>
<name>A0A4Y2M0Y4_ARAVE</name>
<evidence type="ECO:0000313" key="2">
    <source>
        <dbReference type="Proteomes" id="UP000499080"/>
    </source>
</evidence>
<proteinExistence type="predicted"/>
<sequence>MSRTTPKLAPLSSPIFRRLPTYDLMCNRQKYMVDLSWNRVSNLEPSGPDAVETITVAPLKPVMQLWRQFCIDNTRNLSSRPTIYE</sequence>
<evidence type="ECO:0000313" key="1">
    <source>
        <dbReference type="EMBL" id="GBN20080.1"/>
    </source>
</evidence>
<dbReference type="Proteomes" id="UP000499080">
    <property type="component" value="Unassembled WGS sequence"/>
</dbReference>
<dbReference type="EMBL" id="BGPR01006563">
    <property type="protein sequence ID" value="GBN20080.1"/>
    <property type="molecule type" value="Genomic_DNA"/>
</dbReference>
<keyword evidence="2" id="KW-1185">Reference proteome</keyword>
<dbReference type="AlphaFoldDB" id="A0A4Y2M0Y4"/>